<evidence type="ECO:0000313" key="2">
    <source>
        <dbReference type="Proteomes" id="UP000010792"/>
    </source>
</evidence>
<dbReference type="OrthoDB" id="9799209at2"/>
<evidence type="ECO:0000313" key="1">
    <source>
        <dbReference type="EMBL" id="CCF18388.1"/>
    </source>
</evidence>
<protein>
    <submittedName>
        <fullName evidence="1">Uncharacterized protein</fullName>
    </submittedName>
</protein>
<keyword evidence="2" id="KW-1185">Reference proteome</keyword>
<dbReference type="Proteomes" id="UP000010792">
    <property type="component" value="Chromosome"/>
</dbReference>
<proteinExistence type="predicted"/>
<dbReference type="KEGG" id="rht:NT26_0664"/>
<accession>L0NBA1</accession>
<sequence>MAVFDGEDGHAVTSPEEVTKGQLGNALLEHDDVDIQTEAMTEVLQSAGGETMSRTTFRRCSSIPSADILVSPEGSIRFTTVNLRLSYWFNSRTYSPAKANSALLRLTKNALLDAGIELPIQSAKWCSLKEYPASI</sequence>
<organism evidence="1 2">
    <name type="scientific">Pseudorhizobium banfieldiae</name>
    <dbReference type="NCBI Taxonomy" id="1125847"/>
    <lineage>
        <taxon>Bacteria</taxon>
        <taxon>Pseudomonadati</taxon>
        <taxon>Pseudomonadota</taxon>
        <taxon>Alphaproteobacteria</taxon>
        <taxon>Hyphomicrobiales</taxon>
        <taxon>Rhizobiaceae</taxon>
        <taxon>Rhizobium/Agrobacterium group</taxon>
        <taxon>Pseudorhizobium</taxon>
    </lineage>
</organism>
<dbReference type="STRING" id="1125847.NT26_0664"/>
<dbReference type="RefSeq" id="WP_052637336.1">
    <property type="nucleotide sequence ID" value="NZ_FO082820.1"/>
</dbReference>
<name>L0NBA1_9HYPH</name>
<gene>
    <name evidence="1" type="ORF">NT26_0664</name>
</gene>
<reference evidence="1 2" key="1">
    <citation type="journal article" date="2013" name="Genome Biol. Evol.">
        <title>Life in an arsenic-containing gold mine: genome and physiology of the autotrophic arsenite-oxidizing bacterium rhizobium sp. NT-26.</title>
        <authorList>
            <person name="Andres J."/>
            <person name="Arsene-Ploetze F."/>
            <person name="Barbe V."/>
            <person name="Brochier-Armanet C."/>
            <person name="Cleiss-Arnold J."/>
            <person name="Coppee J.Y."/>
            <person name="Dillies M.A."/>
            <person name="Geist"/>
            <person name="L"/>
            <person name="Joublin A."/>
            <person name="Koechler S."/>
            <person name="Lassalle F."/>
            <person name="Marchal M."/>
            <person name="Medigue C."/>
            <person name="Muller D."/>
            <person name="Nesme X."/>
            <person name="Plewniak F."/>
            <person name="Proux C."/>
            <person name="Ramirez-Bahena M.H."/>
            <person name="Schenowitz C."/>
            <person name="Sismeiro O."/>
            <person name="Vallenet D."/>
            <person name="Santini J.M."/>
            <person name="Bertin P.N."/>
        </authorList>
    </citation>
    <scope>NUCLEOTIDE SEQUENCE [LARGE SCALE GENOMIC DNA]</scope>
    <source>
        <strain evidence="1 2">NT-26</strain>
    </source>
</reference>
<dbReference type="EMBL" id="FO082820">
    <property type="protein sequence ID" value="CCF18388.1"/>
    <property type="molecule type" value="Genomic_DNA"/>
</dbReference>
<dbReference type="AlphaFoldDB" id="L0NBA1"/>